<gene>
    <name evidence="3" type="ORF">JOF36_003299</name>
</gene>
<dbReference type="Pfam" id="PF00067">
    <property type="entry name" value="p450"/>
    <property type="match status" value="1"/>
</dbReference>
<name>A0ABS4VUJ4_9PSEU</name>
<dbReference type="PROSITE" id="PS00086">
    <property type="entry name" value="CYTOCHROME_P450"/>
    <property type="match status" value="1"/>
</dbReference>
<reference evidence="3 4" key="1">
    <citation type="submission" date="2021-03" db="EMBL/GenBank/DDBJ databases">
        <title>Sequencing the genomes of 1000 actinobacteria strains.</title>
        <authorList>
            <person name="Klenk H.-P."/>
        </authorList>
    </citation>
    <scope>NUCLEOTIDE SEQUENCE [LARGE SCALE GENOMIC DNA]</scope>
    <source>
        <strain evidence="3 4">DSM 45256</strain>
    </source>
</reference>
<keyword evidence="2" id="KW-0349">Heme</keyword>
<evidence type="ECO:0000313" key="4">
    <source>
        <dbReference type="Proteomes" id="UP001519295"/>
    </source>
</evidence>
<dbReference type="InterPro" id="IPR017972">
    <property type="entry name" value="Cyt_P450_CS"/>
</dbReference>
<dbReference type="EMBL" id="JAGINU010000001">
    <property type="protein sequence ID" value="MBP2367603.1"/>
    <property type="molecule type" value="Genomic_DNA"/>
</dbReference>
<organism evidence="3 4">
    <name type="scientific">Pseudonocardia parietis</name>
    <dbReference type="NCBI Taxonomy" id="570936"/>
    <lineage>
        <taxon>Bacteria</taxon>
        <taxon>Bacillati</taxon>
        <taxon>Actinomycetota</taxon>
        <taxon>Actinomycetes</taxon>
        <taxon>Pseudonocardiales</taxon>
        <taxon>Pseudonocardiaceae</taxon>
        <taxon>Pseudonocardia</taxon>
    </lineage>
</organism>
<dbReference type="PANTHER" id="PTHR46696:SF1">
    <property type="entry name" value="CYTOCHROME P450 YJIB-RELATED"/>
    <property type="match status" value="1"/>
</dbReference>
<sequence>MSGTPVDMPTYPKARGRCPFHPPQEYGQWREAEGLTKVRLWDGRQAWVATRIDYLRRILADDRFSVEWSHPGMPTISEGTSAPTPTRTSLLRKDDPEHARLRRMIARDFTGRRVAALRPRIEQACAGLLDDMARREPPVDLVPAYTHAAPALIACEILGVPFDETGYFRDRISTMMTPNASREQTLAAGRDLQAYLGELMRRKRGVPGEDTYSRLVNTHLANGDITEDECVVMAILLLVAGYENTASMIAMSFLVLSEHPEQLALVRDTDDPAVVATAVENLLRYMSVIENNLNRVALADVEIDGHLIRAGEGVILNVPAANRDPRAFAAPDVLDVTSVEPDRHIAFGAGVHQCVGQTLARAELQVALPMLLRRFPGIRPAVAIDDLALKQNPLIVGVDALPVTW</sequence>
<keyword evidence="2" id="KW-0503">Monooxygenase</keyword>
<dbReference type="PANTHER" id="PTHR46696">
    <property type="entry name" value="P450, PUTATIVE (EUROFUNG)-RELATED"/>
    <property type="match status" value="1"/>
</dbReference>
<proteinExistence type="inferred from homology"/>
<dbReference type="InterPro" id="IPR001128">
    <property type="entry name" value="Cyt_P450"/>
</dbReference>
<dbReference type="InterPro" id="IPR002397">
    <property type="entry name" value="Cyt_P450_B"/>
</dbReference>
<comment type="similarity">
    <text evidence="1 2">Belongs to the cytochrome P450 family.</text>
</comment>
<comment type="caution">
    <text evidence="3">The sequence shown here is derived from an EMBL/GenBank/DDBJ whole genome shotgun (WGS) entry which is preliminary data.</text>
</comment>
<keyword evidence="4" id="KW-1185">Reference proteome</keyword>
<protein>
    <submittedName>
        <fullName evidence="3">Cytochrome P450</fullName>
    </submittedName>
</protein>
<dbReference type="Gene3D" id="1.10.630.10">
    <property type="entry name" value="Cytochrome P450"/>
    <property type="match status" value="1"/>
</dbReference>
<evidence type="ECO:0000256" key="1">
    <source>
        <dbReference type="ARBA" id="ARBA00010617"/>
    </source>
</evidence>
<dbReference type="InterPro" id="IPR036396">
    <property type="entry name" value="Cyt_P450_sf"/>
</dbReference>
<dbReference type="CDD" id="cd11030">
    <property type="entry name" value="CYP105-like"/>
    <property type="match status" value="1"/>
</dbReference>
<keyword evidence="2" id="KW-0560">Oxidoreductase</keyword>
<keyword evidence="2" id="KW-0479">Metal-binding</keyword>
<dbReference type="PRINTS" id="PR00385">
    <property type="entry name" value="P450"/>
</dbReference>
<evidence type="ECO:0000256" key="2">
    <source>
        <dbReference type="RuleBase" id="RU000461"/>
    </source>
</evidence>
<dbReference type="PRINTS" id="PR00359">
    <property type="entry name" value="BP450"/>
</dbReference>
<dbReference type="SUPFAM" id="SSF48264">
    <property type="entry name" value="Cytochrome P450"/>
    <property type="match status" value="1"/>
</dbReference>
<accession>A0ABS4VUJ4</accession>
<dbReference type="RefSeq" id="WP_210027729.1">
    <property type="nucleotide sequence ID" value="NZ_JAGINU010000001.1"/>
</dbReference>
<dbReference type="Proteomes" id="UP001519295">
    <property type="component" value="Unassembled WGS sequence"/>
</dbReference>
<keyword evidence="2" id="KW-0408">Iron</keyword>
<evidence type="ECO:0000313" key="3">
    <source>
        <dbReference type="EMBL" id="MBP2367603.1"/>
    </source>
</evidence>